<accession>A0ACC1X6M9</accession>
<keyword evidence="2" id="KW-1185">Reference proteome</keyword>
<protein>
    <submittedName>
        <fullName evidence="1">Uncharacterized protein</fullName>
    </submittedName>
</protein>
<comment type="caution">
    <text evidence="1">The sequence shown here is derived from an EMBL/GenBank/DDBJ whole genome shotgun (WGS) entry which is preliminary data.</text>
</comment>
<dbReference type="Proteomes" id="UP001164539">
    <property type="component" value="Chromosome 11"/>
</dbReference>
<dbReference type="EMBL" id="CM051404">
    <property type="protein sequence ID" value="KAJ4706313.1"/>
    <property type="molecule type" value="Genomic_DNA"/>
</dbReference>
<proteinExistence type="predicted"/>
<organism evidence="1 2">
    <name type="scientific">Melia azedarach</name>
    <name type="common">Chinaberry tree</name>
    <dbReference type="NCBI Taxonomy" id="155640"/>
    <lineage>
        <taxon>Eukaryota</taxon>
        <taxon>Viridiplantae</taxon>
        <taxon>Streptophyta</taxon>
        <taxon>Embryophyta</taxon>
        <taxon>Tracheophyta</taxon>
        <taxon>Spermatophyta</taxon>
        <taxon>Magnoliopsida</taxon>
        <taxon>eudicotyledons</taxon>
        <taxon>Gunneridae</taxon>
        <taxon>Pentapetalae</taxon>
        <taxon>rosids</taxon>
        <taxon>malvids</taxon>
        <taxon>Sapindales</taxon>
        <taxon>Meliaceae</taxon>
        <taxon>Melia</taxon>
    </lineage>
</organism>
<sequence length="126" mass="13933">MKEGKTIVILMLIIACCLREGVADGDDYAAAAAAASYYGNENGHEVSWWHPWMPHTFPPFGLRPCPWPIHPPLPSIGGWHWPHPPLPSTGWPWSHPHPLPPLPSHKPWGFGWGGHPPRPAAQAKTN</sequence>
<name>A0ACC1X6M9_MELAZ</name>
<reference evidence="1 2" key="1">
    <citation type="journal article" date="2023" name="Science">
        <title>Complex scaffold remodeling in plant triterpene biosynthesis.</title>
        <authorList>
            <person name="De La Pena R."/>
            <person name="Hodgson H."/>
            <person name="Liu J.C."/>
            <person name="Stephenson M.J."/>
            <person name="Martin A.C."/>
            <person name="Owen C."/>
            <person name="Harkess A."/>
            <person name="Leebens-Mack J."/>
            <person name="Jimenez L.E."/>
            <person name="Osbourn A."/>
            <person name="Sattely E.S."/>
        </authorList>
    </citation>
    <scope>NUCLEOTIDE SEQUENCE [LARGE SCALE GENOMIC DNA]</scope>
    <source>
        <strain evidence="2">cv. JPN11</strain>
        <tissue evidence="1">Leaf</tissue>
    </source>
</reference>
<evidence type="ECO:0000313" key="1">
    <source>
        <dbReference type="EMBL" id="KAJ4706313.1"/>
    </source>
</evidence>
<gene>
    <name evidence="1" type="ORF">OWV82_019980</name>
</gene>
<evidence type="ECO:0000313" key="2">
    <source>
        <dbReference type="Proteomes" id="UP001164539"/>
    </source>
</evidence>